<evidence type="ECO:0000313" key="7">
    <source>
        <dbReference type="EMBL" id="MCG2622488.1"/>
    </source>
</evidence>
<keyword evidence="4" id="KW-0560">Oxidoreductase</keyword>
<dbReference type="Gene3D" id="3.20.20.70">
    <property type="entry name" value="Aldolase class I"/>
    <property type="match status" value="1"/>
</dbReference>
<dbReference type="Proteomes" id="UP001165368">
    <property type="component" value="Unassembled WGS sequence"/>
</dbReference>
<protein>
    <submittedName>
        <fullName evidence="7">Alpha-hydroxy-acid oxidizing protein</fullName>
    </submittedName>
</protein>
<feature type="domain" description="FMN hydroxy acid dehydrogenase" evidence="6">
    <location>
        <begin position="22"/>
        <end position="401"/>
    </location>
</feature>
<evidence type="ECO:0000256" key="2">
    <source>
        <dbReference type="ARBA" id="ARBA00022630"/>
    </source>
</evidence>
<evidence type="ECO:0000259" key="6">
    <source>
        <dbReference type="PROSITE" id="PS51349"/>
    </source>
</evidence>
<comment type="caution">
    <text evidence="7">The sequence shown here is derived from an EMBL/GenBank/DDBJ whole genome shotgun (WGS) entry which is preliminary data.</text>
</comment>
<dbReference type="PROSITE" id="PS51349">
    <property type="entry name" value="FMN_HYDROXY_ACID_DH_2"/>
    <property type="match status" value="1"/>
</dbReference>
<dbReference type="InterPro" id="IPR008259">
    <property type="entry name" value="FMN_hydac_DH_AS"/>
</dbReference>
<dbReference type="CDD" id="cd02809">
    <property type="entry name" value="alpha_hydroxyacid_oxid_FMN"/>
    <property type="match status" value="1"/>
</dbReference>
<sequence>MKLSRALAMVSLRIPAPRSAAQALARCHTVDDLRRLAARRLPRSVMDYIDGGADAEQSLADNTAAFARYRFTPSVLADVSAPDTGTTILGRPAAAPLGFAPTGYTRMISPDGEPAVARAAAAAGLPYALSTMATASLEELAAGPAADRWFQLYVWKDRAKTFELVRRAADAGYRVLELAVDTAVPGNRLRDVRNGFTIPPRLTAGSLLDIGAKPGYWTRLLRAPDLEFANLADSPDGPGYTIENIGAQFDPAVTWSELAALRAAWPGRLLLKGPVGPSDAVRARDLGVDGVHLSNHGGRQLDRTVAPADLIAPVRQAAGADFAIVVDSGIRHGADIAAALALGADLAMVGRPYLWALAAAGEPGVARLAELLTGQFRRTMALLGVASVAELRRRGPQLLAGAGGPVLPADLLPVLP</sequence>
<evidence type="ECO:0000256" key="3">
    <source>
        <dbReference type="ARBA" id="ARBA00022643"/>
    </source>
</evidence>
<dbReference type="SUPFAM" id="SSF51395">
    <property type="entry name" value="FMN-linked oxidoreductases"/>
    <property type="match status" value="1"/>
</dbReference>
<proteinExistence type="inferred from homology"/>
<dbReference type="EMBL" id="JAKLTQ010000007">
    <property type="protein sequence ID" value="MCG2622488.1"/>
    <property type="molecule type" value="Genomic_DNA"/>
</dbReference>
<evidence type="ECO:0000256" key="1">
    <source>
        <dbReference type="ARBA" id="ARBA00001917"/>
    </source>
</evidence>
<dbReference type="PIRSF" id="PIRSF000138">
    <property type="entry name" value="Al-hdrx_acd_dh"/>
    <property type="match status" value="1"/>
</dbReference>
<dbReference type="PANTHER" id="PTHR10578">
    <property type="entry name" value="S -2-HYDROXY-ACID OXIDASE-RELATED"/>
    <property type="match status" value="1"/>
</dbReference>
<keyword evidence="8" id="KW-1185">Reference proteome</keyword>
<dbReference type="RefSeq" id="WP_237820845.1">
    <property type="nucleotide sequence ID" value="NZ_JAKLTQ010000007.1"/>
</dbReference>
<name>A0ABS9L7K5_9MICC</name>
<organism evidence="7 8">
    <name type="scientific">Arthrobacter hankyongi</name>
    <dbReference type="NCBI Taxonomy" id="2904801"/>
    <lineage>
        <taxon>Bacteria</taxon>
        <taxon>Bacillati</taxon>
        <taxon>Actinomycetota</taxon>
        <taxon>Actinomycetes</taxon>
        <taxon>Micrococcales</taxon>
        <taxon>Micrococcaceae</taxon>
        <taxon>Arthrobacter</taxon>
    </lineage>
</organism>
<comment type="cofactor">
    <cofactor evidence="1">
        <name>FMN</name>
        <dbReference type="ChEBI" id="CHEBI:58210"/>
    </cofactor>
</comment>
<dbReference type="InterPro" id="IPR037396">
    <property type="entry name" value="FMN_HAD"/>
</dbReference>
<evidence type="ECO:0000256" key="4">
    <source>
        <dbReference type="ARBA" id="ARBA00023002"/>
    </source>
</evidence>
<keyword evidence="2" id="KW-0285">Flavoprotein</keyword>
<gene>
    <name evidence="7" type="ORF">LVY72_11240</name>
</gene>
<keyword evidence="3" id="KW-0288">FMN</keyword>
<comment type="similarity">
    <text evidence="5">Belongs to the FMN-dependent alpha-hydroxy acid dehydrogenase family.</text>
</comment>
<evidence type="ECO:0000313" key="8">
    <source>
        <dbReference type="Proteomes" id="UP001165368"/>
    </source>
</evidence>
<dbReference type="PROSITE" id="PS00557">
    <property type="entry name" value="FMN_HYDROXY_ACID_DH_1"/>
    <property type="match status" value="1"/>
</dbReference>
<dbReference type="Pfam" id="PF01070">
    <property type="entry name" value="FMN_dh"/>
    <property type="match status" value="1"/>
</dbReference>
<reference evidence="7" key="1">
    <citation type="submission" date="2022-01" db="EMBL/GenBank/DDBJ databases">
        <authorList>
            <person name="Jo J.-H."/>
            <person name="Im W.-T."/>
        </authorList>
    </citation>
    <scope>NUCLEOTIDE SEQUENCE</scope>
    <source>
        <strain evidence="7">I2-34</strain>
    </source>
</reference>
<dbReference type="InterPro" id="IPR000262">
    <property type="entry name" value="FMN-dep_DH"/>
</dbReference>
<accession>A0ABS9L7K5</accession>
<dbReference type="InterPro" id="IPR012133">
    <property type="entry name" value="Alpha-hydoxy_acid_DH_FMN"/>
</dbReference>
<dbReference type="PANTHER" id="PTHR10578:SF107">
    <property type="entry name" value="2-HYDROXYACID OXIDASE 1"/>
    <property type="match status" value="1"/>
</dbReference>
<evidence type="ECO:0000256" key="5">
    <source>
        <dbReference type="ARBA" id="ARBA00024042"/>
    </source>
</evidence>
<dbReference type="InterPro" id="IPR013785">
    <property type="entry name" value="Aldolase_TIM"/>
</dbReference>